<evidence type="ECO:0000313" key="1">
    <source>
        <dbReference type="EMBL" id="CEJ72408.1"/>
    </source>
</evidence>
<accession>A0ABM9RKB0</accession>
<evidence type="ECO:0000313" key="2">
    <source>
        <dbReference type="Proteomes" id="UP000032811"/>
    </source>
</evidence>
<protein>
    <submittedName>
        <fullName evidence="1">Uncharacterized protein</fullName>
    </submittedName>
</protein>
<proteinExistence type="predicted"/>
<keyword evidence="2" id="KW-1185">Reference proteome</keyword>
<organism evidence="1 2">
    <name type="scientific">Paraclostridium sordellii</name>
    <name type="common">Clostridium sordellii</name>
    <dbReference type="NCBI Taxonomy" id="1505"/>
    <lineage>
        <taxon>Bacteria</taxon>
        <taxon>Bacillati</taxon>
        <taxon>Bacillota</taxon>
        <taxon>Clostridia</taxon>
        <taxon>Peptostreptococcales</taxon>
        <taxon>Peptostreptococcaceae</taxon>
        <taxon>Paraclostridium</taxon>
    </lineage>
</organism>
<dbReference type="GeneID" id="97536169"/>
<sequence>MIKENIKTVVDTYNSKIQNILNEISVIDSKDHYTNEYKKQQKDPKFKQIKDLKIEAKNKMLDAFNTKIDEIKNKEVFNFSDIETSNILKMIEIGITSMRTDEIQYLVDKYSDNPVIYRAIESQVKRNDIMNIKMPFKTFMPNTKEIENLRDTLCNSMDMNDNSLFSSLAFKMTMANNDNIF</sequence>
<gene>
    <name evidence="1" type="ORF">ATCC9714_02961</name>
</gene>
<dbReference type="EMBL" id="LN679998">
    <property type="protein sequence ID" value="CEJ72408.1"/>
    <property type="molecule type" value="Genomic_DNA"/>
</dbReference>
<dbReference type="Proteomes" id="UP000032811">
    <property type="component" value="Chromosome 1"/>
</dbReference>
<name>A0ABM9RKB0_PARSO</name>
<dbReference type="RefSeq" id="WP_057574354.1">
    <property type="nucleotide sequence ID" value="NZ_CDNJ01000022.1"/>
</dbReference>
<reference evidence="1 2" key="1">
    <citation type="submission" date="2014-11" db="EMBL/GenBank/DDBJ databases">
        <authorList>
            <person name="Aslett M.A."/>
            <person name="De Silva N."/>
        </authorList>
    </citation>
    <scope>NUCLEOTIDE SEQUENCE [LARGE SCALE GENOMIC DNA]</scope>
    <source>
        <strain evidence="1 2">ATCC9714</strain>
    </source>
</reference>